<evidence type="ECO:0000256" key="3">
    <source>
        <dbReference type="PIRSR" id="PIRSR000137-2"/>
    </source>
</evidence>
<gene>
    <name evidence="8" type="ORF">B9Z65_4750</name>
</gene>
<feature type="domain" description="Glucose-methanol-choline oxidoreductase N-terminal" evidence="7">
    <location>
        <begin position="289"/>
        <end position="303"/>
    </location>
</feature>
<keyword evidence="5" id="KW-0732">Signal</keyword>
<dbReference type="AlphaFoldDB" id="A0A2P8A5Y5"/>
<dbReference type="SUPFAM" id="SSF51905">
    <property type="entry name" value="FAD/NAD(P)-binding domain"/>
    <property type="match status" value="1"/>
</dbReference>
<dbReference type="InterPro" id="IPR036188">
    <property type="entry name" value="FAD/NAD-bd_sf"/>
</dbReference>
<dbReference type="Gene3D" id="3.30.560.10">
    <property type="entry name" value="Glucose Oxidase, domain 3"/>
    <property type="match status" value="1"/>
</dbReference>
<comment type="similarity">
    <text evidence="1 4">Belongs to the GMC oxidoreductase family.</text>
</comment>
<reference evidence="8 9" key="1">
    <citation type="submission" date="2017-05" db="EMBL/GenBank/DDBJ databases">
        <title>Draft genome sequence of Elsinoe australis.</title>
        <authorList>
            <person name="Cheng Q."/>
        </authorList>
    </citation>
    <scope>NUCLEOTIDE SEQUENCE [LARGE SCALE GENOMIC DNA]</scope>
    <source>
        <strain evidence="8 9">NL1</strain>
    </source>
</reference>
<evidence type="ECO:0000256" key="5">
    <source>
        <dbReference type="SAM" id="SignalP"/>
    </source>
</evidence>
<comment type="caution">
    <text evidence="8">The sequence shown here is derived from an EMBL/GenBank/DDBJ whole genome shotgun (WGS) entry which is preliminary data.</text>
</comment>
<keyword evidence="9" id="KW-1185">Reference proteome</keyword>
<dbReference type="Pfam" id="PF00732">
    <property type="entry name" value="GMC_oxred_N"/>
    <property type="match status" value="1"/>
</dbReference>
<feature type="domain" description="Glucose-methanol-choline oxidoreductase N-terminal" evidence="6">
    <location>
        <begin position="110"/>
        <end position="133"/>
    </location>
</feature>
<dbReference type="EMBL" id="NHZQ01000066">
    <property type="protein sequence ID" value="PSK55872.1"/>
    <property type="molecule type" value="Genomic_DNA"/>
</dbReference>
<dbReference type="GO" id="GO:0016614">
    <property type="term" value="F:oxidoreductase activity, acting on CH-OH group of donors"/>
    <property type="evidence" value="ECO:0007669"/>
    <property type="project" value="InterPro"/>
</dbReference>
<organism evidence="8 9">
    <name type="scientific">Elsinoe australis</name>
    <dbReference type="NCBI Taxonomy" id="40998"/>
    <lineage>
        <taxon>Eukaryota</taxon>
        <taxon>Fungi</taxon>
        <taxon>Dikarya</taxon>
        <taxon>Ascomycota</taxon>
        <taxon>Pezizomycotina</taxon>
        <taxon>Dothideomycetes</taxon>
        <taxon>Dothideomycetidae</taxon>
        <taxon>Myriangiales</taxon>
        <taxon>Elsinoaceae</taxon>
        <taxon>Elsinoe</taxon>
    </lineage>
</organism>
<evidence type="ECO:0000256" key="4">
    <source>
        <dbReference type="RuleBase" id="RU003968"/>
    </source>
</evidence>
<accession>A0A2P8A5Y5</accession>
<evidence type="ECO:0000256" key="1">
    <source>
        <dbReference type="ARBA" id="ARBA00010790"/>
    </source>
</evidence>
<keyword evidence="4" id="KW-0285">Flavoprotein</keyword>
<dbReference type="Pfam" id="PF05199">
    <property type="entry name" value="GMC_oxred_C"/>
    <property type="match status" value="1"/>
</dbReference>
<feature type="binding site" evidence="3">
    <location>
        <position position="252"/>
    </location>
    <ligand>
        <name>FAD</name>
        <dbReference type="ChEBI" id="CHEBI:57692"/>
    </ligand>
</feature>
<feature type="binding site" evidence="3">
    <location>
        <position position="112"/>
    </location>
    <ligand>
        <name>FAD</name>
        <dbReference type="ChEBI" id="CHEBI:57692"/>
    </ligand>
</feature>
<evidence type="ECO:0000259" key="7">
    <source>
        <dbReference type="PROSITE" id="PS00624"/>
    </source>
</evidence>
<evidence type="ECO:0000256" key="2">
    <source>
        <dbReference type="PIRSR" id="PIRSR000137-1"/>
    </source>
</evidence>
<dbReference type="STRING" id="40998.A0A2P8A5Y5"/>
<dbReference type="InterPro" id="IPR000172">
    <property type="entry name" value="GMC_OxRdtase_N"/>
</dbReference>
<proteinExistence type="inferred from homology"/>
<protein>
    <submittedName>
        <fullName evidence="8">Long-chain-alcohol oxidase FAO3</fullName>
    </submittedName>
</protein>
<dbReference type="PROSITE" id="PS00624">
    <property type="entry name" value="GMC_OXRED_2"/>
    <property type="match status" value="1"/>
</dbReference>
<feature type="active site" description="Proton donor" evidence="2">
    <location>
        <position position="544"/>
    </location>
</feature>
<dbReference type="PROSITE" id="PS00623">
    <property type="entry name" value="GMC_OXRED_1"/>
    <property type="match status" value="1"/>
</dbReference>
<feature type="active site" description="Proton acceptor" evidence="2">
    <location>
        <position position="587"/>
    </location>
</feature>
<name>A0A2P8A5Y5_9PEZI</name>
<dbReference type="Proteomes" id="UP000243723">
    <property type="component" value="Unassembled WGS sequence"/>
</dbReference>
<sequence length="625" mass="67706">MKFTTSLAVAVALLGLTIAAPVQGQRNNTQPYDFIIVGGGTAGAALATRLSTQFPLDRVLLLEAGPAAPDEPRINIPGRKGSTLGTSYDWNFTTVPQENASGRRVTASRGKVLGGSSALNLMSWDRPAVADYDSWETLGNPTWNWETMYAAMLKVENFTGVNTATYGIEGVGFEGPVNTVINRNQPRQQDYFIPTVTQFGIPTNLESLDGNPLGVMYQPSNVDAQTYVRTYSANSYLPHALSNLEVRTDTLVDTVILQPCFSGELTAKGVTLASGEVIEAKKEVVLSAGSIQSPGILERSGIGRSDVLTPLGIEVLNELPVGENLQDHVRVQTSFQLRDNYTSLDLLRSNTTYSAEQLALWTAQQPSALDYTGSAYLFMNWAQALGNASANLISLATSALGASPSPVDAEKLKYLTTPLGDHVPQLEIIFSDGYTGVKGYPAANSSLFGKGFITLISALQHPLSRGSIHINSTAPDAKPLIDPNYLSYDYEVEALVAAIKYARRIADTFPLRQAWESEYEPGPEVQTDEQIRQYVRDTVLTIYHPVATCGMLPEEQGGVVDPELRVYGTKGLRVVDASIMPILPPGHIQTGVYAVAERAAEFIAQAWGEEKREEGDEMDDGEEED</sequence>
<feature type="chain" id="PRO_5015132747" evidence="5">
    <location>
        <begin position="25"/>
        <end position="625"/>
    </location>
</feature>
<dbReference type="OrthoDB" id="269227at2759"/>
<dbReference type="Gene3D" id="3.50.50.60">
    <property type="entry name" value="FAD/NAD(P)-binding domain"/>
    <property type="match status" value="1"/>
</dbReference>
<evidence type="ECO:0000313" key="8">
    <source>
        <dbReference type="EMBL" id="PSK55872.1"/>
    </source>
</evidence>
<dbReference type="GO" id="GO:0050660">
    <property type="term" value="F:flavin adenine dinucleotide binding"/>
    <property type="evidence" value="ECO:0007669"/>
    <property type="project" value="InterPro"/>
</dbReference>
<dbReference type="SUPFAM" id="SSF54373">
    <property type="entry name" value="FAD-linked reductases, C-terminal domain"/>
    <property type="match status" value="1"/>
</dbReference>
<dbReference type="GO" id="GO:0044550">
    <property type="term" value="P:secondary metabolite biosynthetic process"/>
    <property type="evidence" value="ECO:0007669"/>
    <property type="project" value="TreeGrafter"/>
</dbReference>
<dbReference type="PANTHER" id="PTHR11552">
    <property type="entry name" value="GLUCOSE-METHANOL-CHOLINE GMC OXIDOREDUCTASE"/>
    <property type="match status" value="1"/>
</dbReference>
<comment type="cofactor">
    <cofactor evidence="3">
        <name>FAD</name>
        <dbReference type="ChEBI" id="CHEBI:57692"/>
    </cofactor>
</comment>
<dbReference type="PIRSF" id="PIRSF000137">
    <property type="entry name" value="Alcohol_oxidase"/>
    <property type="match status" value="1"/>
</dbReference>
<evidence type="ECO:0000313" key="9">
    <source>
        <dbReference type="Proteomes" id="UP000243723"/>
    </source>
</evidence>
<feature type="signal peptide" evidence="5">
    <location>
        <begin position="1"/>
        <end position="24"/>
    </location>
</feature>
<dbReference type="InterPro" id="IPR012132">
    <property type="entry name" value="GMC_OxRdtase"/>
</dbReference>
<keyword evidence="3 4" id="KW-0274">FAD</keyword>
<dbReference type="PANTHER" id="PTHR11552:SF115">
    <property type="entry name" value="DEHYDROGENASE XPTC-RELATED"/>
    <property type="match status" value="1"/>
</dbReference>
<dbReference type="InterPro" id="IPR007867">
    <property type="entry name" value="GMC_OxRtase_C"/>
</dbReference>
<evidence type="ECO:0000259" key="6">
    <source>
        <dbReference type="PROSITE" id="PS00623"/>
    </source>
</evidence>